<dbReference type="Proteomes" id="UP000177625">
    <property type="component" value="Unassembled WGS sequence"/>
</dbReference>
<keyword evidence="1" id="KW-0175">Coiled coil</keyword>
<accession>A0A1E1MQ31</accession>
<evidence type="ECO:0000256" key="3">
    <source>
        <dbReference type="SAM" id="Phobius"/>
    </source>
</evidence>
<evidence type="ECO:0000313" key="4">
    <source>
        <dbReference type="EMBL" id="CZT51169.1"/>
    </source>
</evidence>
<keyword evidence="3" id="KW-0472">Membrane</keyword>
<feature type="coiled-coil region" evidence="1">
    <location>
        <begin position="64"/>
        <end position="91"/>
    </location>
</feature>
<keyword evidence="3" id="KW-1133">Transmembrane helix</keyword>
<protein>
    <submittedName>
        <fullName evidence="4">Uncharacterized protein</fullName>
    </submittedName>
</protein>
<gene>
    <name evidence="4" type="ORF">RSE6_12278</name>
</gene>
<feature type="transmembrane region" description="Helical" evidence="3">
    <location>
        <begin position="758"/>
        <end position="779"/>
    </location>
</feature>
<dbReference type="EMBL" id="FJVC01000478">
    <property type="protein sequence ID" value="CZT51169.1"/>
    <property type="molecule type" value="Genomic_DNA"/>
</dbReference>
<feature type="coiled-coil region" evidence="1">
    <location>
        <begin position="361"/>
        <end position="398"/>
    </location>
</feature>
<feature type="region of interest" description="Disordered" evidence="2">
    <location>
        <begin position="29"/>
        <end position="60"/>
    </location>
</feature>
<proteinExistence type="predicted"/>
<reference evidence="5" key="1">
    <citation type="submission" date="2016-03" db="EMBL/GenBank/DDBJ databases">
        <authorList>
            <person name="Guldener U."/>
        </authorList>
    </citation>
    <scope>NUCLEOTIDE SEQUENCE [LARGE SCALE GENOMIC DNA]</scope>
</reference>
<name>A0A1E1MQ31_RHYSE</name>
<evidence type="ECO:0000256" key="1">
    <source>
        <dbReference type="SAM" id="Coils"/>
    </source>
</evidence>
<organism evidence="4 5">
    <name type="scientific">Rhynchosporium secalis</name>
    <name type="common">Barley scald fungus</name>
    <dbReference type="NCBI Taxonomy" id="38038"/>
    <lineage>
        <taxon>Eukaryota</taxon>
        <taxon>Fungi</taxon>
        <taxon>Dikarya</taxon>
        <taxon>Ascomycota</taxon>
        <taxon>Pezizomycotina</taxon>
        <taxon>Leotiomycetes</taxon>
        <taxon>Helotiales</taxon>
        <taxon>Ploettnerulaceae</taxon>
        <taxon>Rhynchosporium</taxon>
    </lineage>
</organism>
<evidence type="ECO:0000313" key="5">
    <source>
        <dbReference type="Proteomes" id="UP000177625"/>
    </source>
</evidence>
<sequence>MNPLTSVRRNAIAEETTAPIADTLSVACPPSADYTPINDTNTDEKHKVEDNMAKKEDSGDVVTAEEIKKKIQNEKNRRNKAKKNKKAGRNKDAFRQLQALKDARLAGTGNEAVAQVSQSHSLATSIIAGELNARRQLHVTTEHSPLQDPIIGATVLGKETAPVPTVAGSSIVLPSTIHHAEAKYILPAHYDLTDSREDSSIVKSVFGPTIASSNTEITVRTLSIDPPSHLAIRSTSDAIDDYQETPSDTPMIFSGERSLIDFDSHADVGSLVVALEQHTYVHLPKSESDCEAEEGIAAQLDGHTNLGAQGCDGCAELISKWKGARDVLDRMFEMFKANAQASHDEHMIDIRAARKDSLEYRDKHKETLKKSVAQEAELKNEKDKVQRLSELLKTSKDSSEIKILRNAFAERNKQLYACQNELAAEKIKNEELNNASDRTMNASSQTLIDLQKRINEQGAELEKYETEKKFDKAKSGALMKIIETKNTNMTTLQKQFNEQNRNYATLKQQSDEKAQRLAKVHEELKLEKNEKEALIEHHKSAAERTTKEFNKLQEKVNEKSQALKDASIRLKDEDAARTVFRDAKIQQVAKLRHRIDEQNQASENVKAKFENEKTARTILIKQTTIDKLAESAHSKRLNRSLQALVIGILFMNLAAFFAGQYITTSQAIAHISNFDTFYKNITRIDESSKWNAPTVAELILLTHTTTEGGPEEFWMTFESNFVLTNASLLADGETESESNDDTYPLRTPYIRDIPMGSVLKTVAIVVGFSLVISVAATSFCWW</sequence>
<feature type="transmembrane region" description="Helical" evidence="3">
    <location>
        <begin position="641"/>
        <end position="662"/>
    </location>
</feature>
<feature type="coiled-coil region" evidence="1">
    <location>
        <begin position="447"/>
        <end position="608"/>
    </location>
</feature>
<dbReference type="AlphaFoldDB" id="A0A1E1MQ31"/>
<keyword evidence="3" id="KW-0812">Transmembrane</keyword>
<keyword evidence="5" id="KW-1185">Reference proteome</keyword>
<evidence type="ECO:0000256" key="2">
    <source>
        <dbReference type="SAM" id="MobiDB-lite"/>
    </source>
</evidence>
<feature type="compositionally biased region" description="Basic and acidic residues" evidence="2">
    <location>
        <begin position="42"/>
        <end position="58"/>
    </location>
</feature>